<dbReference type="OrthoDB" id="8239788at2"/>
<dbReference type="AlphaFoldDB" id="Q20XD6"/>
<dbReference type="RefSeq" id="WP_011475077.1">
    <property type="nucleotide sequence ID" value="NC_007925.1"/>
</dbReference>
<dbReference type="InterPro" id="IPR052746">
    <property type="entry name" value="MlaB_ABC_Transporter"/>
</dbReference>
<dbReference type="PANTHER" id="PTHR35849">
    <property type="entry name" value="BLR2341 PROTEIN"/>
    <property type="match status" value="1"/>
</dbReference>
<dbReference type="SUPFAM" id="SSF52091">
    <property type="entry name" value="SpoIIaa-like"/>
    <property type="match status" value="1"/>
</dbReference>
<accession>Q20XD6</accession>
<evidence type="ECO:0000259" key="2">
    <source>
        <dbReference type="PROSITE" id="PS50801"/>
    </source>
</evidence>
<dbReference type="KEGG" id="rpc:RPC_4678"/>
<name>Q20XD6_RHOPB</name>
<dbReference type="eggNOG" id="COG3113">
    <property type="taxonomic scope" value="Bacteria"/>
</dbReference>
<dbReference type="InterPro" id="IPR002645">
    <property type="entry name" value="STAS_dom"/>
</dbReference>
<dbReference type="HOGENOM" id="CLU_2221183_0_0_5"/>
<dbReference type="EMBL" id="CP000301">
    <property type="protein sequence ID" value="ABD90200.1"/>
    <property type="molecule type" value="Genomic_DNA"/>
</dbReference>
<feature type="compositionally biased region" description="Basic and acidic residues" evidence="1">
    <location>
        <begin position="95"/>
        <end position="105"/>
    </location>
</feature>
<dbReference type="Pfam" id="PF13466">
    <property type="entry name" value="STAS_2"/>
    <property type="match status" value="1"/>
</dbReference>
<feature type="region of interest" description="Disordered" evidence="1">
    <location>
        <begin position="86"/>
        <end position="105"/>
    </location>
</feature>
<protein>
    <submittedName>
        <fullName evidence="3">Anti-sigma-factor antagonist (STAS) domain protein</fullName>
    </submittedName>
</protein>
<dbReference type="PROSITE" id="PS50801">
    <property type="entry name" value="STAS"/>
    <property type="match status" value="1"/>
</dbReference>
<organism evidence="3">
    <name type="scientific">Rhodopseudomonas palustris (strain BisB18)</name>
    <dbReference type="NCBI Taxonomy" id="316056"/>
    <lineage>
        <taxon>Bacteria</taxon>
        <taxon>Pseudomonadati</taxon>
        <taxon>Pseudomonadota</taxon>
        <taxon>Alphaproteobacteria</taxon>
        <taxon>Hyphomicrobiales</taxon>
        <taxon>Nitrobacteraceae</taxon>
        <taxon>Rhodopseudomonas</taxon>
    </lineage>
</organism>
<dbReference type="PANTHER" id="PTHR35849:SF2">
    <property type="entry name" value="BLR2341 PROTEIN"/>
    <property type="match status" value="1"/>
</dbReference>
<reference evidence="3" key="1">
    <citation type="submission" date="2006-03" db="EMBL/GenBank/DDBJ databases">
        <title>Complete sequence of Rhodopseudomonas palustris BisB18.</title>
        <authorList>
            <consortium name="US DOE Joint Genome Institute"/>
            <person name="Copeland A."/>
            <person name="Lucas S."/>
            <person name="Lapidus A."/>
            <person name="Barry K."/>
            <person name="Detter J.C."/>
            <person name="Glavina del Rio T."/>
            <person name="Hammon N."/>
            <person name="Israni S."/>
            <person name="Dalin E."/>
            <person name="Tice H."/>
            <person name="Pitluck S."/>
            <person name="Chain P."/>
            <person name="Malfatti S."/>
            <person name="Shin M."/>
            <person name="Vergez L."/>
            <person name="Schmutz J."/>
            <person name="Larimer F."/>
            <person name="Land M."/>
            <person name="Hauser L."/>
            <person name="Pelletier D.A."/>
            <person name="Kyrpides N."/>
            <person name="Anderson I."/>
            <person name="Oda Y."/>
            <person name="Harwood C.S."/>
            <person name="Richardson P."/>
        </authorList>
    </citation>
    <scope>NUCLEOTIDE SEQUENCE [LARGE SCALE GENOMIC DNA]</scope>
    <source>
        <strain evidence="3">BisB18</strain>
    </source>
</reference>
<evidence type="ECO:0000313" key="3">
    <source>
        <dbReference type="EMBL" id="ABD90200.1"/>
    </source>
</evidence>
<dbReference type="Gene3D" id="3.30.750.24">
    <property type="entry name" value="STAS domain"/>
    <property type="match status" value="1"/>
</dbReference>
<dbReference type="InterPro" id="IPR058548">
    <property type="entry name" value="MlaB-like_STAS"/>
</dbReference>
<sequence>MEIKSPQPSLRLPADCSIAGIRAVYDLIRSLLSQQRDLQVDCSAVDKADVTSVQLLLSATRTADEQGGRLDLTDLSQNLRTTFQRAGVSSSAFSERTDAEQSETK</sequence>
<dbReference type="STRING" id="316056.RPC_4678"/>
<proteinExistence type="predicted"/>
<gene>
    <name evidence="3" type="ordered locus">RPC_4678</name>
</gene>
<evidence type="ECO:0000256" key="1">
    <source>
        <dbReference type="SAM" id="MobiDB-lite"/>
    </source>
</evidence>
<feature type="domain" description="STAS" evidence="2">
    <location>
        <begin position="10"/>
        <end position="105"/>
    </location>
</feature>
<dbReference type="InterPro" id="IPR036513">
    <property type="entry name" value="STAS_dom_sf"/>
</dbReference>